<keyword evidence="3 5" id="KW-0378">Hydrolase</keyword>
<name>A0ABW3DK38_9ACTN</name>
<sequence length="166" mass="18094">MTDPTVPTTSTTWVEPEIYYAGLATVHVAAGALITDENGHVLLVKPNYQPYWLVPGGMAEEGEAPEDACVRELDEELGVSVRLGRLLTVDWAPPYGHRTRPLVHLLFDGGTLKDTPIRLQAAELDDHAFVPVDKAVTMLSSATAARIPAAFAARERRTTVYRPTGM</sequence>
<evidence type="ECO:0000256" key="3">
    <source>
        <dbReference type="ARBA" id="ARBA00022801"/>
    </source>
</evidence>
<evidence type="ECO:0000256" key="1">
    <source>
        <dbReference type="ARBA" id="ARBA00001946"/>
    </source>
</evidence>
<gene>
    <name evidence="7" type="ORF">ACFQ08_02250</name>
</gene>
<dbReference type="InterPro" id="IPR015797">
    <property type="entry name" value="NUDIX_hydrolase-like_dom_sf"/>
</dbReference>
<protein>
    <submittedName>
        <fullName evidence="7">NUDIX domain-containing protein</fullName>
    </submittedName>
</protein>
<evidence type="ECO:0000256" key="5">
    <source>
        <dbReference type="RuleBase" id="RU003476"/>
    </source>
</evidence>
<proteinExistence type="inferred from homology"/>
<dbReference type="PRINTS" id="PR00502">
    <property type="entry name" value="NUDIXFAMILY"/>
</dbReference>
<dbReference type="Proteomes" id="UP001597024">
    <property type="component" value="Unassembled WGS sequence"/>
</dbReference>
<dbReference type="InterPro" id="IPR020476">
    <property type="entry name" value="Nudix_hydrolase"/>
</dbReference>
<evidence type="ECO:0000259" key="6">
    <source>
        <dbReference type="PROSITE" id="PS51462"/>
    </source>
</evidence>
<evidence type="ECO:0000256" key="2">
    <source>
        <dbReference type="ARBA" id="ARBA00005582"/>
    </source>
</evidence>
<keyword evidence="4" id="KW-0460">Magnesium</keyword>
<dbReference type="PROSITE" id="PS00893">
    <property type="entry name" value="NUDIX_BOX"/>
    <property type="match status" value="1"/>
</dbReference>
<evidence type="ECO:0000313" key="8">
    <source>
        <dbReference type="Proteomes" id="UP001597024"/>
    </source>
</evidence>
<dbReference type="PROSITE" id="PS51462">
    <property type="entry name" value="NUDIX"/>
    <property type="match status" value="1"/>
</dbReference>
<comment type="cofactor">
    <cofactor evidence="1">
        <name>Mg(2+)</name>
        <dbReference type="ChEBI" id="CHEBI:18420"/>
    </cofactor>
</comment>
<accession>A0ABW3DK38</accession>
<dbReference type="SUPFAM" id="SSF55811">
    <property type="entry name" value="Nudix"/>
    <property type="match status" value="1"/>
</dbReference>
<dbReference type="PANTHER" id="PTHR43046:SF12">
    <property type="entry name" value="GDP-MANNOSE MANNOSYL HYDROLASE"/>
    <property type="match status" value="1"/>
</dbReference>
<evidence type="ECO:0000256" key="4">
    <source>
        <dbReference type="ARBA" id="ARBA00022842"/>
    </source>
</evidence>
<dbReference type="PANTHER" id="PTHR43046">
    <property type="entry name" value="GDP-MANNOSE MANNOSYL HYDROLASE"/>
    <property type="match status" value="1"/>
</dbReference>
<dbReference type="CDD" id="cd18876">
    <property type="entry name" value="NUDIX_Hydrolase"/>
    <property type="match status" value="1"/>
</dbReference>
<keyword evidence="8" id="KW-1185">Reference proteome</keyword>
<reference evidence="8" key="1">
    <citation type="journal article" date="2019" name="Int. J. Syst. Evol. Microbiol.">
        <title>The Global Catalogue of Microorganisms (GCM) 10K type strain sequencing project: providing services to taxonomists for standard genome sequencing and annotation.</title>
        <authorList>
            <consortium name="The Broad Institute Genomics Platform"/>
            <consortium name="The Broad Institute Genome Sequencing Center for Infectious Disease"/>
            <person name="Wu L."/>
            <person name="Ma J."/>
        </authorList>
    </citation>
    <scope>NUCLEOTIDE SEQUENCE [LARGE SCALE GENOMIC DNA]</scope>
    <source>
        <strain evidence="8">CCUG 62974</strain>
    </source>
</reference>
<comment type="caution">
    <text evidence="7">The sequence shown here is derived from an EMBL/GenBank/DDBJ whole genome shotgun (WGS) entry which is preliminary data.</text>
</comment>
<dbReference type="InterPro" id="IPR000086">
    <property type="entry name" value="NUDIX_hydrolase_dom"/>
</dbReference>
<dbReference type="EMBL" id="JBHTHX010000032">
    <property type="protein sequence ID" value="MFD0883382.1"/>
    <property type="molecule type" value="Genomic_DNA"/>
</dbReference>
<evidence type="ECO:0000313" key="7">
    <source>
        <dbReference type="EMBL" id="MFD0883382.1"/>
    </source>
</evidence>
<organism evidence="7 8">
    <name type="scientific">Streptosporangium algeriense</name>
    <dbReference type="NCBI Taxonomy" id="1682748"/>
    <lineage>
        <taxon>Bacteria</taxon>
        <taxon>Bacillati</taxon>
        <taxon>Actinomycetota</taxon>
        <taxon>Actinomycetes</taxon>
        <taxon>Streptosporangiales</taxon>
        <taxon>Streptosporangiaceae</taxon>
        <taxon>Streptosporangium</taxon>
    </lineage>
</organism>
<comment type="similarity">
    <text evidence="2 5">Belongs to the Nudix hydrolase family.</text>
</comment>
<dbReference type="Pfam" id="PF00293">
    <property type="entry name" value="NUDIX"/>
    <property type="match status" value="1"/>
</dbReference>
<feature type="domain" description="Nudix hydrolase" evidence="6">
    <location>
        <begin position="25"/>
        <end position="152"/>
    </location>
</feature>
<dbReference type="InterPro" id="IPR020084">
    <property type="entry name" value="NUDIX_hydrolase_CS"/>
</dbReference>
<dbReference type="Gene3D" id="3.90.79.10">
    <property type="entry name" value="Nucleoside Triphosphate Pyrophosphohydrolase"/>
    <property type="match status" value="1"/>
</dbReference>